<keyword evidence="3" id="KW-1185">Reference proteome</keyword>
<gene>
    <name evidence="1" type="ORF">SI7747_06007841</name>
    <name evidence="2" type="ORF">SI8410_06008471</name>
</gene>
<dbReference type="AlphaFoldDB" id="A0A7I8ITZ4"/>
<proteinExistence type="predicted"/>
<protein>
    <submittedName>
        <fullName evidence="1">Uncharacterized protein</fullName>
    </submittedName>
</protein>
<accession>A0A7I8ITZ4</accession>
<reference evidence="1" key="1">
    <citation type="submission" date="2019-12" db="EMBL/GenBank/DDBJ databases">
        <authorList>
            <person name="Scholz U."/>
            <person name="Mascher M."/>
            <person name="Fiebig A."/>
        </authorList>
    </citation>
    <scope>NUCLEOTIDE SEQUENCE</scope>
</reference>
<evidence type="ECO:0000313" key="2">
    <source>
        <dbReference type="EMBL" id="CAA7397806.1"/>
    </source>
</evidence>
<organism evidence="1">
    <name type="scientific">Spirodela intermedia</name>
    <name type="common">Intermediate duckweed</name>
    <dbReference type="NCBI Taxonomy" id="51605"/>
    <lineage>
        <taxon>Eukaryota</taxon>
        <taxon>Viridiplantae</taxon>
        <taxon>Streptophyta</taxon>
        <taxon>Embryophyta</taxon>
        <taxon>Tracheophyta</taxon>
        <taxon>Spermatophyta</taxon>
        <taxon>Magnoliopsida</taxon>
        <taxon>Liliopsida</taxon>
        <taxon>Araceae</taxon>
        <taxon>Lemnoideae</taxon>
        <taxon>Spirodela</taxon>
    </lineage>
</organism>
<evidence type="ECO:0000313" key="1">
    <source>
        <dbReference type="EMBL" id="CAA2621762.1"/>
    </source>
</evidence>
<dbReference type="Proteomes" id="UP000663760">
    <property type="component" value="Chromosome 6"/>
</dbReference>
<dbReference type="EMBL" id="LR743593">
    <property type="protein sequence ID" value="CAA2621762.1"/>
    <property type="molecule type" value="Genomic_DNA"/>
</dbReference>
<evidence type="ECO:0000313" key="3">
    <source>
        <dbReference type="Proteomes" id="UP000663760"/>
    </source>
</evidence>
<sequence length="19" mass="2367">MFYFISHKCISFSMNSYNF</sequence>
<name>A0A7I8ITZ4_SPIIN</name>
<dbReference type="EMBL" id="LR746269">
    <property type="protein sequence ID" value="CAA7397806.1"/>
    <property type="molecule type" value="Genomic_DNA"/>
</dbReference>